<feature type="transmembrane region" description="Helical" evidence="1">
    <location>
        <begin position="97"/>
        <end position="118"/>
    </location>
</feature>
<keyword evidence="1" id="KW-0812">Transmembrane</keyword>
<keyword evidence="1" id="KW-0472">Membrane</keyword>
<keyword evidence="1" id="KW-1133">Transmembrane helix</keyword>
<name>A0ABV6MZ23_9PSEU</name>
<evidence type="ECO:0000313" key="2">
    <source>
        <dbReference type="EMBL" id="MFC0545574.1"/>
    </source>
</evidence>
<feature type="transmembrane region" description="Helical" evidence="1">
    <location>
        <begin position="68"/>
        <end position="90"/>
    </location>
</feature>
<accession>A0ABV6MZ23</accession>
<feature type="transmembrane region" description="Helical" evidence="1">
    <location>
        <begin position="27"/>
        <end position="48"/>
    </location>
</feature>
<gene>
    <name evidence="2" type="ORF">ACFFH7_28955</name>
</gene>
<protein>
    <submittedName>
        <fullName evidence="2">Uncharacterized protein</fullName>
    </submittedName>
</protein>
<sequence>MTDDLSDLQVEVPKAPRRAFRQIDPGARAMVIAVCVMLMIVSALLPWVQSASGWQVLFGLAPKGTPIGLVPVLFAFCAMLFGVLVSGAALVTRLWALSFAAAAGCGFSLVTSLLAVWSQQSTSSHEPGPGPGIGIILGLLTLIVLTFQWVKLTFARD</sequence>
<dbReference type="Proteomes" id="UP001589810">
    <property type="component" value="Unassembled WGS sequence"/>
</dbReference>
<evidence type="ECO:0000313" key="3">
    <source>
        <dbReference type="Proteomes" id="UP001589810"/>
    </source>
</evidence>
<comment type="caution">
    <text evidence="2">The sequence shown here is derived from an EMBL/GenBank/DDBJ whole genome shotgun (WGS) entry which is preliminary data.</text>
</comment>
<reference evidence="2 3" key="1">
    <citation type="submission" date="2024-09" db="EMBL/GenBank/DDBJ databases">
        <authorList>
            <person name="Sun Q."/>
            <person name="Mori K."/>
        </authorList>
    </citation>
    <scope>NUCLEOTIDE SEQUENCE [LARGE SCALE GENOMIC DNA]</scope>
    <source>
        <strain evidence="2 3">TBRC 1432</strain>
    </source>
</reference>
<dbReference type="RefSeq" id="WP_273944189.1">
    <property type="nucleotide sequence ID" value="NZ_CP097263.1"/>
</dbReference>
<keyword evidence="3" id="KW-1185">Reference proteome</keyword>
<dbReference type="EMBL" id="JBHLUD010000009">
    <property type="protein sequence ID" value="MFC0545574.1"/>
    <property type="molecule type" value="Genomic_DNA"/>
</dbReference>
<feature type="transmembrane region" description="Helical" evidence="1">
    <location>
        <begin position="130"/>
        <end position="150"/>
    </location>
</feature>
<evidence type="ECO:0000256" key="1">
    <source>
        <dbReference type="SAM" id="Phobius"/>
    </source>
</evidence>
<organism evidence="2 3">
    <name type="scientific">Kutzneria chonburiensis</name>
    <dbReference type="NCBI Taxonomy" id="1483604"/>
    <lineage>
        <taxon>Bacteria</taxon>
        <taxon>Bacillati</taxon>
        <taxon>Actinomycetota</taxon>
        <taxon>Actinomycetes</taxon>
        <taxon>Pseudonocardiales</taxon>
        <taxon>Pseudonocardiaceae</taxon>
        <taxon>Kutzneria</taxon>
    </lineage>
</organism>
<proteinExistence type="predicted"/>